<dbReference type="SUPFAM" id="SSF54427">
    <property type="entry name" value="NTF2-like"/>
    <property type="match status" value="1"/>
</dbReference>
<accession>A0A9W6HMW1</accession>
<reference evidence="2" key="1">
    <citation type="journal article" date="2014" name="Int. J. Syst. Evol. Microbiol.">
        <title>Complete genome sequence of Corynebacterium casei LMG S-19264T (=DSM 44701T), isolated from a smear-ripened cheese.</title>
        <authorList>
            <consortium name="US DOE Joint Genome Institute (JGI-PGF)"/>
            <person name="Walter F."/>
            <person name="Albersmeier A."/>
            <person name="Kalinowski J."/>
            <person name="Ruckert C."/>
        </authorList>
    </citation>
    <scope>NUCLEOTIDE SEQUENCE</scope>
    <source>
        <strain evidence="2">VKM Ac-1940</strain>
    </source>
</reference>
<proteinExistence type="predicted"/>
<name>A0A9W6HMW1_9MICO</name>
<organism evidence="2 3">
    <name type="scientific">Microbacterium dextranolyticum</name>
    <dbReference type="NCBI Taxonomy" id="36806"/>
    <lineage>
        <taxon>Bacteria</taxon>
        <taxon>Bacillati</taxon>
        <taxon>Actinomycetota</taxon>
        <taxon>Actinomycetes</taxon>
        <taxon>Micrococcales</taxon>
        <taxon>Microbacteriaceae</taxon>
        <taxon>Microbacterium</taxon>
    </lineage>
</organism>
<reference evidence="2" key="2">
    <citation type="submission" date="2023-01" db="EMBL/GenBank/DDBJ databases">
        <authorList>
            <person name="Sun Q."/>
            <person name="Evtushenko L."/>
        </authorList>
    </citation>
    <scope>NUCLEOTIDE SEQUENCE</scope>
    <source>
        <strain evidence="2">VKM Ac-1940</strain>
    </source>
</reference>
<evidence type="ECO:0000313" key="2">
    <source>
        <dbReference type="EMBL" id="GLJ96215.1"/>
    </source>
</evidence>
<evidence type="ECO:0000259" key="1">
    <source>
        <dbReference type="Pfam" id="PF17775"/>
    </source>
</evidence>
<dbReference type="Pfam" id="PF17775">
    <property type="entry name" value="YchJ_M-like"/>
    <property type="match status" value="1"/>
</dbReference>
<dbReference type="AlphaFoldDB" id="A0A9W6HMW1"/>
<dbReference type="InterPro" id="IPR032710">
    <property type="entry name" value="NTF2-like_dom_sf"/>
</dbReference>
<protein>
    <recommendedName>
        <fullName evidence="1">YchJ-like middle NTF2-like domain-containing protein</fullName>
    </recommendedName>
</protein>
<keyword evidence="3" id="KW-1185">Reference proteome</keyword>
<sequence>MPTLASDAGRACAYPQARILVGMSFGAAADRGRTLAASAPCPCGGGEYGSCCGPVLAGGPAASPEALMRSRFTAFALGDVGHLRASWHPATVPDALDLDDAVRWERLEILRADGGRNADRRGTVEFRAHWRDVRTGERGVLSEISRFRRAGESWLYLDGAIEPTGRA</sequence>
<dbReference type="Gene3D" id="3.10.450.50">
    <property type="match status" value="1"/>
</dbReference>
<comment type="caution">
    <text evidence="2">The sequence shown here is derived from an EMBL/GenBank/DDBJ whole genome shotgun (WGS) entry which is preliminary data.</text>
</comment>
<dbReference type="InterPro" id="IPR048469">
    <property type="entry name" value="YchJ-like_M"/>
</dbReference>
<dbReference type="EMBL" id="BSER01000009">
    <property type="protein sequence ID" value="GLJ96215.1"/>
    <property type="molecule type" value="Genomic_DNA"/>
</dbReference>
<feature type="domain" description="YchJ-like middle NTF2-like" evidence="1">
    <location>
        <begin position="63"/>
        <end position="159"/>
    </location>
</feature>
<gene>
    <name evidence="2" type="ORF">GCM10017591_22780</name>
</gene>
<evidence type="ECO:0000313" key="3">
    <source>
        <dbReference type="Proteomes" id="UP001142291"/>
    </source>
</evidence>
<dbReference type="Proteomes" id="UP001142291">
    <property type="component" value="Unassembled WGS sequence"/>
</dbReference>